<dbReference type="AlphaFoldDB" id="A0A0M9WPI3"/>
<dbReference type="Pfam" id="PF00300">
    <property type="entry name" value="His_Phos_1"/>
    <property type="match status" value="1"/>
</dbReference>
<sequence>MHPRSSVLAQSTAVIATVISLTACGSAAGDSAQSTSPAVTSSRDATPTITITFMRHAESAGNASGIIDTSTPGPEISDKGRREAQIAADAFASRDFDGIYASSMIRTQQTAEYLARAIDEPVEVLPGLREIEAGQFEGQPEATAQRTLFAAPLAWLQGHLEERIPGSVDGNEFDQRFDDAVQNIYDSGDTHPIAFAHGGSIMVWTLMNVENSDSGLLSNPLRNTGYVVITGNPQTGWMLVDWNGTPIPH</sequence>
<dbReference type="SUPFAM" id="SSF53254">
    <property type="entry name" value="Phosphoglycerate mutase-like"/>
    <property type="match status" value="1"/>
</dbReference>
<dbReference type="EMBL" id="AZYO01000014">
    <property type="protein sequence ID" value="KOS56717.1"/>
    <property type="molecule type" value="Genomic_DNA"/>
</dbReference>
<name>A0A0M9WPI3_RHORH</name>
<reference evidence="2" key="2">
    <citation type="submission" date="2015-01" db="EMBL/GenBank/DDBJ databases">
        <title>Draft genome sequence of potential hydrocarbon metabolising strain of Rhodococcus rhodochrous.</title>
        <authorList>
            <person name="Aggarwal R.K."/>
            <person name="Dawar C."/>
        </authorList>
    </citation>
    <scope>NUCLEOTIDE SEQUENCE [LARGE SCALE GENOMIC DNA]</scope>
    <source>
        <strain evidence="2">KG-21</strain>
    </source>
</reference>
<comment type="caution">
    <text evidence="1">The sequence shown here is derived from an EMBL/GenBank/DDBJ whole genome shotgun (WGS) entry which is preliminary data.</text>
</comment>
<dbReference type="PROSITE" id="PS51257">
    <property type="entry name" value="PROKAR_LIPOPROTEIN"/>
    <property type="match status" value="1"/>
</dbReference>
<reference evidence="1 2" key="1">
    <citation type="journal article" date="2015" name="Genome Announc.">
        <title>Draft Genome Sequence of Rhodococcus rhodochrous Strain KG-21, a Soil Isolate from Oil Fields of Krishna-Godavari Basin, India.</title>
        <authorList>
            <person name="Dawar C."/>
            <person name="Aggarwal R.K."/>
        </authorList>
    </citation>
    <scope>NUCLEOTIDE SEQUENCE [LARGE SCALE GENOMIC DNA]</scope>
    <source>
        <strain evidence="1 2">KG-21</strain>
    </source>
</reference>
<dbReference type="InterPro" id="IPR013078">
    <property type="entry name" value="His_Pase_superF_clade-1"/>
</dbReference>
<evidence type="ECO:0000313" key="2">
    <source>
        <dbReference type="Proteomes" id="UP000037712"/>
    </source>
</evidence>
<dbReference type="InterPro" id="IPR050275">
    <property type="entry name" value="PGM_Phosphatase"/>
</dbReference>
<dbReference type="Gene3D" id="3.40.50.1240">
    <property type="entry name" value="Phosphoglycerate mutase-like"/>
    <property type="match status" value="1"/>
</dbReference>
<dbReference type="SMART" id="SM00855">
    <property type="entry name" value="PGAM"/>
    <property type="match status" value="1"/>
</dbReference>
<dbReference type="InterPro" id="IPR029033">
    <property type="entry name" value="His_PPase_superfam"/>
</dbReference>
<dbReference type="PATRIC" id="fig|1441923.3.peg.1840"/>
<evidence type="ECO:0000313" key="1">
    <source>
        <dbReference type="EMBL" id="KOS56717.1"/>
    </source>
</evidence>
<dbReference type="CDD" id="cd07067">
    <property type="entry name" value="HP_PGM_like"/>
    <property type="match status" value="1"/>
</dbReference>
<dbReference type="PANTHER" id="PTHR48100:SF58">
    <property type="entry name" value="PE-PGRS FAMILY PROTEIN PE_PGRS11"/>
    <property type="match status" value="1"/>
</dbReference>
<dbReference type="GO" id="GO:0016791">
    <property type="term" value="F:phosphatase activity"/>
    <property type="evidence" value="ECO:0007669"/>
    <property type="project" value="TreeGrafter"/>
</dbReference>
<gene>
    <name evidence="1" type="ORF">Z051_08320</name>
</gene>
<dbReference type="PANTHER" id="PTHR48100">
    <property type="entry name" value="BROAD-SPECIFICITY PHOSPHATASE YOR283W-RELATED"/>
    <property type="match status" value="1"/>
</dbReference>
<accession>A0A0M9WPI3</accession>
<organism evidence="1 2">
    <name type="scientific">Rhodococcus rhodochrous KG-21</name>
    <dbReference type="NCBI Taxonomy" id="1441923"/>
    <lineage>
        <taxon>Bacteria</taxon>
        <taxon>Bacillati</taxon>
        <taxon>Actinomycetota</taxon>
        <taxon>Actinomycetes</taxon>
        <taxon>Mycobacteriales</taxon>
        <taxon>Nocardiaceae</taxon>
        <taxon>Rhodococcus</taxon>
    </lineage>
</organism>
<protein>
    <submittedName>
        <fullName evidence="1">Histidine phosphatase</fullName>
    </submittedName>
</protein>
<dbReference type="Proteomes" id="UP000037712">
    <property type="component" value="Unassembled WGS sequence"/>
</dbReference>
<proteinExistence type="predicted"/>
<dbReference type="GO" id="GO:0005737">
    <property type="term" value="C:cytoplasm"/>
    <property type="evidence" value="ECO:0007669"/>
    <property type="project" value="TreeGrafter"/>
</dbReference>